<name>E1P682_CITBB</name>
<evidence type="ECO:0000313" key="2">
    <source>
        <dbReference type="EMBL" id="ADO00777.1"/>
    </source>
</evidence>
<proteinExistence type="predicted"/>
<keyword evidence="1" id="KW-1133">Transmembrane helix</keyword>
<gene>
    <name evidence="2" type="ordered locus">Gbem_1051</name>
</gene>
<evidence type="ECO:0008006" key="4">
    <source>
        <dbReference type="Google" id="ProtNLM"/>
    </source>
</evidence>
<feature type="transmembrane region" description="Helical" evidence="1">
    <location>
        <begin position="178"/>
        <end position="198"/>
    </location>
</feature>
<sequence>MERKPSLAHRLIPSVGDLFFITVLCSLYFTAKSSLLSDGDTGYHIRAGELILATGAVPRFDSFSLHSPPIPWIAHEWLSEVLMAATHRMLGMSGIVAGSALLLALTGYLLFWSLRNSNAGVLLASAVTLLALASSQLHWLARPHLFSLLLLVIFHHLIESWHRERGNDLYLLPPLMLLWANLHGGFMAGFILLGAYLAGNMASLALAPDPERGALRRKLTQLSIATGACLAAALINPYGYRLLLFPFRLATETYLMNNVSEFLTPDFHDQLPFKYLLLLAVGVLALWRKGPEPTELMLMLGFGYMALYAVRYIPLFALVSAPIIARGVTEIAQRGGTAARVLRERSERLSRIDERAGGFWPWAAAFAVAVSLIYGRPSHAFDAAEKPVAACEFLMRQKISGNMFNSDEFGDYLIYRGFPSYRVFIDGRLDMYGSDRLREYNQVIRFENGWESVLEKYRVTWILFETDSRLTRFLLKEKDWALIYADPVATIFVKKAPGNERLRVQYQALQLKGGQATF</sequence>
<feature type="transmembrane region" description="Helical" evidence="1">
    <location>
        <begin position="117"/>
        <end position="133"/>
    </location>
</feature>
<keyword evidence="3" id="KW-1185">Reference proteome</keyword>
<reference evidence="2 3" key="2">
    <citation type="journal article" date="2010" name="BMC Genomics">
        <title>The genome of Geobacter bemidjiensis, exemplar for the subsurface clade of Geobacter species that predominate in Fe(III)-reducing subsurface environments.</title>
        <authorList>
            <person name="Aklujkar M."/>
            <person name="Young N.D."/>
            <person name="Holmes D."/>
            <person name="Chavan M."/>
            <person name="Risso C."/>
            <person name="Kiss H.E."/>
            <person name="Han C.S."/>
            <person name="Land M.L."/>
            <person name="Lovley D.R."/>
        </authorList>
    </citation>
    <scope>NUCLEOTIDE SEQUENCE [LARGE SCALE GENOMIC DNA]</scope>
    <source>
        <strain evidence="3">ATCC BAA-1014 / DSM 16622 / JCM 12645 / Bem</strain>
    </source>
</reference>
<dbReference type="Proteomes" id="UP000008825">
    <property type="component" value="Chromosome"/>
</dbReference>
<reference evidence="2 3" key="1">
    <citation type="submission" date="2008-07" db="EMBL/GenBank/DDBJ databases">
        <title>Complete sequence of Geobacter bemidjiensis BEM.</title>
        <authorList>
            <consortium name="US DOE Joint Genome Institute"/>
            <person name="Lucas S."/>
            <person name="Copeland A."/>
            <person name="Lapidus A."/>
            <person name="Glavina del Rio T."/>
            <person name="Dalin E."/>
            <person name="Tice H."/>
            <person name="Bruce D."/>
            <person name="Goodwin L."/>
            <person name="Pitluck S."/>
            <person name="Kiss H."/>
            <person name="Brettin T."/>
            <person name="Detter J.C."/>
            <person name="Han C."/>
            <person name="Kuske C.R."/>
            <person name="Schmutz J."/>
            <person name="Larimer F."/>
            <person name="Land M."/>
            <person name="Hauser L."/>
            <person name="Kyrpides N."/>
            <person name="Lykidis A."/>
            <person name="Lovley D."/>
            <person name="Richardson P."/>
        </authorList>
    </citation>
    <scope>NUCLEOTIDE SEQUENCE [LARGE SCALE GENOMIC DNA]</scope>
    <source>
        <strain evidence="3">ATCC BAA-1014 / DSM 16622 / JCM 12645 / Bem</strain>
    </source>
</reference>
<organism evidence="2 3">
    <name type="scientific">Citrifermentans bemidjiense (strain ATCC BAA-1014 / DSM 16622 / JCM 12645 / Bem)</name>
    <name type="common">Geobacter bemidjiensis</name>
    <dbReference type="NCBI Taxonomy" id="404380"/>
    <lineage>
        <taxon>Bacteria</taxon>
        <taxon>Pseudomonadati</taxon>
        <taxon>Thermodesulfobacteriota</taxon>
        <taxon>Desulfuromonadia</taxon>
        <taxon>Geobacterales</taxon>
        <taxon>Geobacteraceae</taxon>
        <taxon>Citrifermentans</taxon>
    </lineage>
</organism>
<dbReference type="AlphaFoldDB" id="E1P682"/>
<evidence type="ECO:0000313" key="3">
    <source>
        <dbReference type="Proteomes" id="UP000008825"/>
    </source>
</evidence>
<dbReference type="eggNOG" id="COG1287">
    <property type="taxonomic scope" value="Bacteria"/>
</dbReference>
<feature type="transmembrane region" description="Helical" evidence="1">
    <location>
        <begin position="271"/>
        <end position="287"/>
    </location>
</feature>
<feature type="transmembrane region" description="Helical" evidence="1">
    <location>
        <begin position="219"/>
        <end position="240"/>
    </location>
</feature>
<dbReference type="KEGG" id="gbm:Gbem_1051"/>
<protein>
    <recommendedName>
        <fullName evidence="4">Glycosyltransferase RgtA/B/C/D-like domain-containing protein</fullName>
    </recommendedName>
</protein>
<feature type="transmembrane region" description="Helical" evidence="1">
    <location>
        <begin position="89"/>
        <end position="111"/>
    </location>
</feature>
<feature type="transmembrane region" description="Helical" evidence="1">
    <location>
        <begin position="12"/>
        <end position="31"/>
    </location>
</feature>
<evidence type="ECO:0000256" key="1">
    <source>
        <dbReference type="SAM" id="Phobius"/>
    </source>
</evidence>
<keyword evidence="1" id="KW-0472">Membrane</keyword>
<dbReference type="EMBL" id="CP001124">
    <property type="protein sequence ID" value="ADO00777.1"/>
    <property type="molecule type" value="Genomic_DNA"/>
</dbReference>
<feature type="transmembrane region" description="Helical" evidence="1">
    <location>
        <begin position="299"/>
        <end position="325"/>
    </location>
</feature>
<dbReference type="HOGENOM" id="CLU_1545421_0_0_7"/>
<accession>E1P682</accession>
<dbReference type="STRING" id="404380.Gbem_1051"/>
<keyword evidence="1" id="KW-0812">Transmembrane</keyword>